<organism evidence="2 3">
    <name type="scientific">Aliiroseovarius pelagivivens</name>
    <dbReference type="NCBI Taxonomy" id="1639690"/>
    <lineage>
        <taxon>Bacteria</taxon>
        <taxon>Pseudomonadati</taxon>
        <taxon>Pseudomonadota</taxon>
        <taxon>Alphaproteobacteria</taxon>
        <taxon>Rhodobacterales</taxon>
        <taxon>Paracoccaceae</taxon>
        <taxon>Aliiroseovarius</taxon>
    </lineage>
</organism>
<keyword evidence="1" id="KW-0812">Transmembrane</keyword>
<keyword evidence="1" id="KW-1133">Transmembrane helix</keyword>
<name>A0A2R8AGP6_9RHOB</name>
<protein>
    <submittedName>
        <fullName evidence="2">Uncharacterized protein</fullName>
    </submittedName>
</protein>
<accession>A0A2R8AGP6</accession>
<dbReference type="RefSeq" id="WP_108855302.1">
    <property type="nucleotide sequence ID" value="NZ_OMOI01000001.1"/>
</dbReference>
<evidence type="ECO:0000313" key="3">
    <source>
        <dbReference type="Proteomes" id="UP000244911"/>
    </source>
</evidence>
<keyword evidence="1" id="KW-0472">Membrane</keyword>
<gene>
    <name evidence="2" type="ORF">ALP8811_00163</name>
</gene>
<dbReference type="InterPro" id="IPR009935">
    <property type="entry name" value="DUF1467"/>
</dbReference>
<reference evidence="2 3" key="1">
    <citation type="submission" date="2018-03" db="EMBL/GenBank/DDBJ databases">
        <authorList>
            <person name="Keele B.F."/>
        </authorList>
    </citation>
    <scope>NUCLEOTIDE SEQUENCE [LARGE SCALE GENOMIC DNA]</scope>
    <source>
        <strain evidence="2 3">CECT 8811</strain>
    </source>
</reference>
<feature type="transmembrane region" description="Helical" evidence="1">
    <location>
        <begin position="6"/>
        <end position="24"/>
    </location>
</feature>
<evidence type="ECO:0000313" key="2">
    <source>
        <dbReference type="EMBL" id="SPF75178.1"/>
    </source>
</evidence>
<dbReference type="OrthoDB" id="9804637at2"/>
<feature type="transmembrane region" description="Helical" evidence="1">
    <location>
        <begin position="53"/>
        <end position="76"/>
    </location>
</feature>
<dbReference type="AlphaFoldDB" id="A0A2R8AGP6"/>
<keyword evidence="3" id="KW-1185">Reference proteome</keyword>
<sequence>MSITAAIVLYVVIWFVTMFVVLPIRLRTQGDEGEIVPGTHAGAPANFKLGRTLLIVTIAGTIVWAIIAGIIVSGWIGVEDIDWFDRYEDTSG</sequence>
<proteinExistence type="predicted"/>
<evidence type="ECO:0000256" key="1">
    <source>
        <dbReference type="SAM" id="Phobius"/>
    </source>
</evidence>
<dbReference type="Pfam" id="PF07330">
    <property type="entry name" value="DUF1467"/>
    <property type="match status" value="1"/>
</dbReference>
<dbReference type="Proteomes" id="UP000244911">
    <property type="component" value="Unassembled WGS sequence"/>
</dbReference>
<dbReference type="EMBL" id="OMOI01000001">
    <property type="protein sequence ID" value="SPF75178.1"/>
    <property type="molecule type" value="Genomic_DNA"/>
</dbReference>